<protein>
    <submittedName>
        <fullName evidence="1">Uncharacterized protein</fullName>
    </submittedName>
</protein>
<evidence type="ECO:0000313" key="1">
    <source>
        <dbReference type="EMBL" id="MDS1821368.1"/>
    </source>
</evidence>
<accession>A0AAW8Q4H6</accession>
<reference evidence="1" key="1">
    <citation type="submission" date="2023-06" db="EMBL/GenBank/DDBJ databases">
        <title>Genomic Diversity of Vibrio spp. and Metagenomic Analysis of Pathogens in Florida Gulf Coastal Waters Following Hurricane Ian.</title>
        <authorList>
            <person name="Brumfield K.D."/>
        </authorList>
    </citation>
    <scope>NUCLEOTIDE SEQUENCE</scope>
    <source>
        <strain evidence="1">WBS2B-138</strain>
    </source>
</reference>
<dbReference type="Proteomes" id="UP001253193">
    <property type="component" value="Unassembled WGS sequence"/>
</dbReference>
<proteinExistence type="predicted"/>
<organism evidence="1 2">
    <name type="scientific">Vibrio parahaemolyticus</name>
    <dbReference type="NCBI Taxonomy" id="670"/>
    <lineage>
        <taxon>Bacteria</taxon>
        <taxon>Pseudomonadati</taxon>
        <taxon>Pseudomonadota</taxon>
        <taxon>Gammaproteobacteria</taxon>
        <taxon>Vibrionales</taxon>
        <taxon>Vibrionaceae</taxon>
        <taxon>Vibrio</taxon>
    </lineage>
</organism>
<dbReference type="RefSeq" id="WP_311020251.1">
    <property type="nucleotide sequence ID" value="NZ_JAUHGG010000003.1"/>
</dbReference>
<gene>
    <name evidence="1" type="ORF">QX249_11920</name>
</gene>
<name>A0AAW8Q4H6_VIBPH</name>
<comment type="caution">
    <text evidence="1">The sequence shown here is derived from an EMBL/GenBank/DDBJ whole genome shotgun (WGS) entry which is preliminary data.</text>
</comment>
<dbReference type="AlphaFoldDB" id="A0AAW8Q4H6"/>
<sequence>MKDRIYLEGILAAEVKLASFTNKPTSEMDGNYNGNPDFYQYLIDNSLMPQDHEDLGEVVVVASPEYAKTPWSNFGGYAFFVEGALFIIEEEWEAYLKIKFHNQDVSTLEEVNKAIAPINKLIDMAYTQGWKRGRNDKIQELNSVLTPDVV</sequence>
<dbReference type="EMBL" id="JAUHGG010000003">
    <property type="protein sequence ID" value="MDS1821368.1"/>
    <property type="molecule type" value="Genomic_DNA"/>
</dbReference>
<evidence type="ECO:0000313" key="2">
    <source>
        <dbReference type="Proteomes" id="UP001253193"/>
    </source>
</evidence>